<organism evidence="4 5">
    <name type="scientific">Artemisia annua</name>
    <name type="common">Sweet wormwood</name>
    <dbReference type="NCBI Taxonomy" id="35608"/>
    <lineage>
        <taxon>Eukaryota</taxon>
        <taxon>Viridiplantae</taxon>
        <taxon>Streptophyta</taxon>
        <taxon>Embryophyta</taxon>
        <taxon>Tracheophyta</taxon>
        <taxon>Spermatophyta</taxon>
        <taxon>Magnoliopsida</taxon>
        <taxon>eudicotyledons</taxon>
        <taxon>Gunneridae</taxon>
        <taxon>Pentapetalae</taxon>
        <taxon>asterids</taxon>
        <taxon>campanulids</taxon>
        <taxon>Asterales</taxon>
        <taxon>Asteraceae</taxon>
        <taxon>Asteroideae</taxon>
        <taxon>Anthemideae</taxon>
        <taxon>Artemisiinae</taxon>
        <taxon>Artemisia</taxon>
    </lineage>
</organism>
<gene>
    <name evidence="4" type="ORF">CTI12_AA046060</name>
</gene>
<dbReference type="Gene3D" id="2.30.39.10">
    <property type="entry name" value="Alpha-1-antitrypsin, domain 1"/>
    <property type="match status" value="1"/>
</dbReference>
<dbReference type="InterPro" id="IPR023796">
    <property type="entry name" value="Serpin_dom"/>
</dbReference>
<dbReference type="PANTHER" id="PTHR11461">
    <property type="entry name" value="SERINE PROTEASE INHIBITOR, SERPIN"/>
    <property type="match status" value="1"/>
</dbReference>
<sequence>MAEGRGLKRTVYGDKPCIQSEKKQKKITPAATIAANTTTVVTKTLLADARNGFKKGNFVCSPLSLDIVLGMLTVGAEGETLKQLLGFLRHRSIDQFLSQSPSSKLLAQSLSKRDSGLEFSLVNSVWVEETDGPVLSSYQKVLQNVYKTEAKYMDFKDRVKLNEAVKEINSWVKKETKGLIPTMIKTDDFKGNEILVLANALYFKGTWCKQFEAQRTWTYDFYLMNGRKVSVPFMTLDKQRFQYGSFKGYTMIKLPYESNDGSNHFSMYIFLPKRIDGLRDLIKLFHADDTLFYGDFDLEPKILRKLWIPKFKISSTFEPADVMKQMGLTLPFDEMNREFRGIVPDGDFIYVSKILQKSVIEVDERGTVAASCTMMMVGRGGCPPEINFVADHPFMFMIREDTSKAVFFVGAVLNPGVN</sequence>
<dbReference type="PROSITE" id="PS00284">
    <property type="entry name" value="SERPIN"/>
    <property type="match status" value="1"/>
</dbReference>
<dbReference type="EMBL" id="PKPP01001442">
    <property type="protein sequence ID" value="PWA82690.1"/>
    <property type="molecule type" value="Genomic_DNA"/>
</dbReference>
<dbReference type="Pfam" id="PF00079">
    <property type="entry name" value="Serpin"/>
    <property type="match status" value="1"/>
</dbReference>
<name>A0A2U1PAD8_ARTAN</name>
<evidence type="ECO:0000313" key="4">
    <source>
        <dbReference type="EMBL" id="PWA82690.1"/>
    </source>
</evidence>
<dbReference type="InterPro" id="IPR036186">
    <property type="entry name" value="Serpin_sf"/>
</dbReference>
<evidence type="ECO:0000313" key="5">
    <source>
        <dbReference type="Proteomes" id="UP000245207"/>
    </source>
</evidence>
<dbReference type="GO" id="GO:0004867">
    <property type="term" value="F:serine-type endopeptidase inhibitor activity"/>
    <property type="evidence" value="ECO:0007669"/>
    <property type="project" value="InterPro"/>
</dbReference>
<dbReference type="AlphaFoldDB" id="A0A2U1PAD8"/>
<reference evidence="4 5" key="1">
    <citation type="journal article" date="2018" name="Mol. Plant">
        <title>The genome of Artemisia annua provides insight into the evolution of Asteraceae family and artemisinin biosynthesis.</title>
        <authorList>
            <person name="Shen Q."/>
            <person name="Zhang L."/>
            <person name="Liao Z."/>
            <person name="Wang S."/>
            <person name="Yan T."/>
            <person name="Shi P."/>
            <person name="Liu M."/>
            <person name="Fu X."/>
            <person name="Pan Q."/>
            <person name="Wang Y."/>
            <person name="Lv Z."/>
            <person name="Lu X."/>
            <person name="Zhang F."/>
            <person name="Jiang W."/>
            <person name="Ma Y."/>
            <person name="Chen M."/>
            <person name="Hao X."/>
            <person name="Li L."/>
            <person name="Tang Y."/>
            <person name="Lv G."/>
            <person name="Zhou Y."/>
            <person name="Sun X."/>
            <person name="Brodelius P.E."/>
            <person name="Rose J.K.C."/>
            <person name="Tang K."/>
        </authorList>
    </citation>
    <scope>NUCLEOTIDE SEQUENCE [LARGE SCALE GENOMIC DNA]</scope>
    <source>
        <strain evidence="5">cv. Huhao1</strain>
        <tissue evidence="4">Leaf</tissue>
    </source>
</reference>
<dbReference type="STRING" id="35608.A0A2U1PAD8"/>
<dbReference type="InterPro" id="IPR042185">
    <property type="entry name" value="Serpin_sf_2"/>
</dbReference>
<dbReference type="PANTHER" id="PTHR11461:SF315">
    <property type="entry name" value="SERPIN-Z3-LIKE"/>
    <property type="match status" value="1"/>
</dbReference>
<comment type="similarity">
    <text evidence="1 2">Belongs to the serpin family.</text>
</comment>
<dbReference type="InterPro" id="IPR042178">
    <property type="entry name" value="Serpin_sf_1"/>
</dbReference>
<protein>
    <submittedName>
        <fullName evidence="4">Serpin-ZX</fullName>
    </submittedName>
</protein>
<dbReference type="SUPFAM" id="SSF56574">
    <property type="entry name" value="Serpins"/>
    <property type="match status" value="1"/>
</dbReference>
<feature type="domain" description="Serpin" evidence="3">
    <location>
        <begin position="44"/>
        <end position="415"/>
    </location>
</feature>
<dbReference type="Gene3D" id="3.30.497.10">
    <property type="entry name" value="Antithrombin, subunit I, domain 2"/>
    <property type="match status" value="1"/>
</dbReference>
<dbReference type="InterPro" id="IPR023795">
    <property type="entry name" value="Serpin_CS"/>
</dbReference>
<keyword evidence="5" id="KW-1185">Reference proteome</keyword>
<evidence type="ECO:0000259" key="3">
    <source>
        <dbReference type="SMART" id="SM00093"/>
    </source>
</evidence>
<dbReference type="OrthoDB" id="1063785at2759"/>
<evidence type="ECO:0000256" key="2">
    <source>
        <dbReference type="RuleBase" id="RU000411"/>
    </source>
</evidence>
<proteinExistence type="inferred from homology"/>
<comment type="caution">
    <text evidence="4">The sequence shown here is derived from an EMBL/GenBank/DDBJ whole genome shotgun (WGS) entry which is preliminary data.</text>
</comment>
<accession>A0A2U1PAD8</accession>
<dbReference type="InterPro" id="IPR000215">
    <property type="entry name" value="Serpin_fam"/>
</dbReference>
<evidence type="ECO:0000256" key="1">
    <source>
        <dbReference type="ARBA" id="ARBA00009500"/>
    </source>
</evidence>
<dbReference type="GO" id="GO:0005615">
    <property type="term" value="C:extracellular space"/>
    <property type="evidence" value="ECO:0007669"/>
    <property type="project" value="InterPro"/>
</dbReference>
<dbReference type="Proteomes" id="UP000245207">
    <property type="component" value="Unassembled WGS sequence"/>
</dbReference>
<dbReference type="SMART" id="SM00093">
    <property type="entry name" value="SERPIN"/>
    <property type="match status" value="1"/>
</dbReference>